<keyword evidence="1" id="KW-0175">Coiled coil</keyword>
<feature type="transmembrane region" description="Helical" evidence="3">
    <location>
        <begin position="38"/>
        <end position="55"/>
    </location>
</feature>
<evidence type="ECO:0000256" key="2">
    <source>
        <dbReference type="SAM" id="MobiDB-lite"/>
    </source>
</evidence>
<gene>
    <name evidence="4" type="ORF">GCM10007418_04010</name>
</gene>
<evidence type="ECO:0000256" key="1">
    <source>
        <dbReference type="SAM" id="Coils"/>
    </source>
</evidence>
<dbReference type="Proteomes" id="UP000638188">
    <property type="component" value="Unassembled WGS sequence"/>
</dbReference>
<protein>
    <recommendedName>
        <fullName evidence="6">Tail tape measure protein</fullName>
    </recommendedName>
</protein>
<organism evidence="4 5">
    <name type="scientific">Halopseudomonas salina</name>
    <dbReference type="NCBI Taxonomy" id="1323744"/>
    <lineage>
        <taxon>Bacteria</taxon>
        <taxon>Pseudomonadati</taxon>
        <taxon>Pseudomonadota</taxon>
        <taxon>Gammaproteobacteria</taxon>
        <taxon>Pseudomonadales</taxon>
        <taxon>Pseudomonadaceae</taxon>
        <taxon>Halopseudomonas</taxon>
    </lineage>
</organism>
<dbReference type="RefSeq" id="WP_150277516.1">
    <property type="nucleotide sequence ID" value="NZ_BMFF01000001.1"/>
</dbReference>
<name>A0ABQ1NZT5_9GAMM</name>
<keyword evidence="3" id="KW-0472">Membrane</keyword>
<proteinExistence type="predicted"/>
<sequence>MSKKARVQLVVDGKNTAGPAFKQADSQLDRFSSKAKKAGLSLLAAFSVGAVSLFVKQNALATGQMVRLAELSGTTAEKFQGWAFASKGLRIEADKLGDIFKDVRDKVGDFLQTGGGPLADFFESIAPQVGVTADQFRDLSGPDALQLYVSSLEKANVSQNEMTFYMEAIASDAALLLPLLRDNGKEYERLAQQARELGLVMSEDVVQGAKAFERSANTASAVSEGLGQQLTAELGPAMNMFTGVLVDTSREGKIATRVAALLGAVIKVLGTAVLIAGDGFGALGRFIGGTAAAAVSAAKGDFTEAADIMRQIGEDNAQATGEMMGKIAKLWDGTYEQVGETASSVADQLEQSERRSTAAVVGGTEAKKKAYTDMVELAKGKIKELTDAERDANKDVEKYRDERLDIEKRYAEALNQLAGGGAGEASYGNAQKLKVNARNALQAGDYEDAQRQAQAALKMLLELQQAGENTYGFAGFAKELQDIELSANKFQQTDADEKLKAIKAELQELKDLTDLEIKPYMSPEAIKTLEDQLSKLGKLLGDAFVITPTLAVPESSTWNLTPDRTTNPKGYATGTPSAPPGLAWVGERGPELVAFGGGERVFTADASQRLASVLKGLRATQDDMGLTSAAMDAAENDFSAGAAIYLPDGRQVNARFQQGGLDELATYVRLAKLRKG</sequence>
<reference evidence="5" key="1">
    <citation type="journal article" date="2019" name="Int. J. Syst. Evol. Microbiol.">
        <title>The Global Catalogue of Microorganisms (GCM) 10K type strain sequencing project: providing services to taxonomists for standard genome sequencing and annotation.</title>
        <authorList>
            <consortium name="The Broad Institute Genomics Platform"/>
            <consortium name="The Broad Institute Genome Sequencing Center for Infectious Disease"/>
            <person name="Wu L."/>
            <person name="Ma J."/>
        </authorList>
    </citation>
    <scope>NUCLEOTIDE SEQUENCE [LARGE SCALE GENOMIC DNA]</scope>
    <source>
        <strain evidence="5">CGMCC 1.12482</strain>
    </source>
</reference>
<keyword evidence="3" id="KW-1133">Transmembrane helix</keyword>
<feature type="coiled-coil region" evidence="1">
    <location>
        <begin position="375"/>
        <end position="416"/>
    </location>
</feature>
<evidence type="ECO:0000313" key="4">
    <source>
        <dbReference type="EMBL" id="GGC87457.1"/>
    </source>
</evidence>
<accession>A0ABQ1NZT5</accession>
<comment type="caution">
    <text evidence="4">The sequence shown here is derived from an EMBL/GenBank/DDBJ whole genome shotgun (WGS) entry which is preliminary data.</text>
</comment>
<feature type="compositionally biased region" description="Polar residues" evidence="2">
    <location>
        <begin position="557"/>
        <end position="568"/>
    </location>
</feature>
<evidence type="ECO:0000256" key="3">
    <source>
        <dbReference type="SAM" id="Phobius"/>
    </source>
</evidence>
<keyword evidence="5" id="KW-1185">Reference proteome</keyword>
<evidence type="ECO:0008006" key="6">
    <source>
        <dbReference type="Google" id="ProtNLM"/>
    </source>
</evidence>
<keyword evidence="3" id="KW-0812">Transmembrane</keyword>
<dbReference type="EMBL" id="BMFF01000001">
    <property type="protein sequence ID" value="GGC87457.1"/>
    <property type="molecule type" value="Genomic_DNA"/>
</dbReference>
<feature type="region of interest" description="Disordered" evidence="2">
    <location>
        <begin position="557"/>
        <end position="577"/>
    </location>
</feature>
<evidence type="ECO:0000313" key="5">
    <source>
        <dbReference type="Proteomes" id="UP000638188"/>
    </source>
</evidence>